<evidence type="ECO:0000256" key="6">
    <source>
        <dbReference type="SAM" id="MobiDB-lite"/>
    </source>
</evidence>
<feature type="region of interest" description="Disordered" evidence="6">
    <location>
        <begin position="273"/>
        <end position="292"/>
    </location>
</feature>
<dbReference type="PIRSF" id="PIRSF017269">
    <property type="entry name" value="GCD14"/>
    <property type="match status" value="1"/>
</dbReference>
<dbReference type="Proteomes" id="UP000196239">
    <property type="component" value="Chromosome 1"/>
</dbReference>
<dbReference type="GO" id="GO:0031515">
    <property type="term" value="C:tRNA (m1A) methyltransferase complex"/>
    <property type="evidence" value="ECO:0007669"/>
    <property type="project" value="InterPro"/>
</dbReference>
<evidence type="ECO:0000256" key="3">
    <source>
        <dbReference type="ARBA" id="ARBA00022691"/>
    </source>
</evidence>
<dbReference type="FunFam" id="3.10.330.20:FF:000003">
    <property type="entry name" value="tRNA (Adenine(58)-N(1))-methyltransferase, mitochondrial isoform X1"/>
    <property type="match status" value="1"/>
</dbReference>
<feature type="binding site" evidence="5">
    <location>
        <position position="174"/>
    </location>
    <ligand>
        <name>S-adenosyl-L-methionine</name>
        <dbReference type="ChEBI" id="CHEBI:59789"/>
    </ligand>
</feature>
<dbReference type="GO" id="GO:0160107">
    <property type="term" value="F:tRNA (adenine(58)-N1)-methyltransferase activity"/>
    <property type="evidence" value="ECO:0007669"/>
    <property type="project" value="InterPro"/>
</dbReference>
<dbReference type="InterPro" id="IPR029063">
    <property type="entry name" value="SAM-dependent_MTases_sf"/>
</dbReference>
<protein>
    <submittedName>
        <fullName evidence="8">Putative methyltransferase</fullName>
    </submittedName>
</protein>
<name>A0A128A2J5_9ARCH</name>
<proteinExistence type="predicted"/>
<sequence length="292" mass="32745">MRKIKQNDYVLFFYNDSKKWLMKAAPKQKFHTHVGIIDHKKVIGKPFGSAIKTNKGKIIFALEPTVYDYVMKSQRSTQIVYPKDLGYIAARIGLQSGQTIVEIGTGSGSFTTFLASIVKPKGHVHTYDVDENFMAIARKNIEKAGMSKYVTMTKLDLKTAKKMPQKDVDVVIVDLGDPWVVVPQARKMLKGSGAFVAICPTMNQLEKLAAALRQNDFFDIECTEQIVRTIEARDGKTRHSFRAIGHTTYVAFARKVITPASLRKILVPVVEPEIESEETESSEDESLSSLKK</sequence>
<dbReference type="PANTHER" id="PTHR12133">
    <property type="entry name" value="TRNA (ADENINE(58)-N(1))-METHYLTRANSFERASE"/>
    <property type="match status" value="1"/>
</dbReference>
<dbReference type="Gene3D" id="3.10.330.20">
    <property type="match status" value="1"/>
</dbReference>
<evidence type="ECO:0000313" key="8">
    <source>
        <dbReference type="EMBL" id="CUR51537.1"/>
    </source>
</evidence>
<dbReference type="InterPro" id="IPR014816">
    <property type="entry name" value="tRNA_MeTrfase_Gcd14"/>
</dbReference>
<dbReference type="PANTHER" id="PTHR12133:SF2">
    <property type="entry name" value="TRNA (ADENINE(58)-N(1))-METHYLTRANSFERASE CATALYTIC SUBUNIT TRMT61A"/>
    <property type="match status" value="1"/>
</dbReference>
<evidence type="ECO:0000313" key="9">
    <source>
        <dbReference type="Proteomes" id="UP000196239"/>
    </source>
</evidence>
<feature type="binding site" evidence="5">
    <location>
        <position position="128"/>
    </location>
    <ligand>
        <name>S-adenosyl-L-methionine</name>
        <dbReference type="ChEBI" id="CHEBI:59789"/>
    </ligand>
</feature>
<evidence type="ECO:0000259" key="7">
    <source>
        <dbReference type="Pfam" id="PF08704"/>
    </source>
</evidence>
<evidence type="ECO:0000256" key="5">
    <source>
        <dbReference type="PIRSR" id="PIRSR017269-1"/>
    </source>
</evidence>
<reference evidence="9" key="1">
    <citation type="submission" date="2015-10" db="EMBL/GenBank/DDBJ databases">
        <authorList>
            <person name="Lehtovirta-Morley L.E."/>
            <person name="Vieille C."/>
        </authorList>
    </citation>
    <scope>NUCLEOTIDE SEQUENCE [LARGE SCALE GENOMIC DNA]</scope>
</reference>
<feature type="domain" description="tRNA (adenine(58)-N(1))-methyltransferase catalytic subunit TRM61 C-terminal" evidence="7">
    <location>
        <begin position="59"/>
        <end position="238"/>
    </location>
</feature>
<feature type="binding site" evidence="5">
    <location>
        <position position="156"/>
    </location>
    <ligand>
        <name>S-adenosyl-L-methionine</name>
        <dbReference type="ChEBI" id="CHEBI:59789"/>
    </ligand>
</feature>
<evidence type="ECO:0000256" key="4">
    <source>
        <dbReference type="ARBA" id="ARBA00022694"/>
    </source>
</evidence>
<evidence type="ECO:0000256" key="1">
    <source>
        <dbReference type="ARBA" id="ARBA00022603"/>
    </source>
</evidence>
<dbReference type="CDD" id="cd02440">
    <property type="entry name" value="AdoMet_MTases"/>
    <property type="match status" value="1"/>
</dbReference>
<keyword evidence="4" id="KW-0819">tRNA processing</keyword>
<dbReference type="Gene3D" id="3.40.50.150">
    <property type="entry name" value="Vaccinia Virus protein VP39"/>
    <property type="match status" value="1"/>
</dbReference>
<accession>A0A128A2J5</accession>
<dbReference type="PROSITE" id="PS51620">
    <property type="entry name" value="SAM_TRM61"/>
    <property type="match status" value="1"/>
</dbReference>
<evidence type="ECO:0000256" key="2">
    <source>
        <dbReference type="ARBA" id="ARBA00022679"/>
    </source>
</evidence>
<gene>
    <name evidence="8" type="ORF">NDEV_0772</name>
</gene>
<dbReference type="KEGG" id="ndv:NDEV_0772"/>
<dbReference type="SUPFAM" id="SSF53335">
    <property type="entry name" value="S-adenosyl-L-methionine-dependent methyltransferases"/>
    <property type="match status" value="1"/>
</dbReference>
<dbReference type="AlphaFoldDB" id="A0A128A2J5"/>
<dbReference type="EMBL" id="LN890280">
    <property type="protein sequence ID" value="CUR51537.1"/>
    <property type="molecule type" value="Genomic_DNA"/>
</dbReference>
<keyword evidence="3 5" id="KW-0949">S-adenosyl-L-methionine</keyword>
<dbReference type="InterPro" id="IPR049470">
    <property type="entry name" value="TRM61_C"/>
</dbReference>
<keyword evidence="2 8" id="KW-0808">Transferase</keyword>
<organism evidence="8 9">
    <name type="scientific">Nitrosotalea devaniterrae</name>
    <dbReference type="NCBI Taxonomy" id="1078905"/>
    <lineage>
        <taxon>Archaea</taxon>
        <taxon>Nitrososphaerota</taxon>
        <taxon>Nitrososphaeria</taxon>
        <taxon>Nitrosotaleales</taxon>
        <taxon>Nitrosotaleaceae</taxon>
        <taxon>Nitrosotalea</taxon>
    </lineage>
</organism>
<keyword evidence="9" id="KW-1185">Reference proteome</keyword>
<keyword evidence="1 8" id="KW-0489">Methyltransferase</keyword>
<dbReference type="GO" id="GO:0030488">
    <property type="term" value="P:tRNA methylation"/>
    <property type="evidence" value="ECO:0007669"/>
    <property type="project" value="InterPro"/>
</dbReference>
<dbReference type="Pfam" id="PF08704">
    <property type="entry name" value="GCD14"/>
    <property type="match status" value="1"/>
</dbReference>
<feature type="compositionally biased region" description="Acidic residues" evidence="6">
    <location>
        <begin position="273"/>
        <end position="286"/>
    </location>
</feature>